<proteinExistence type="predicted"/>
<dbReference type="Pfam" id="PF09037">
    <property type="entry name" value="Sulphotransf"/>
    <property type="match status" value="1"/>
</dbReference>
<dbReference type="RefSeq" id="WP_388003490.1">
    <property type="nucleotide sequence ID" value="NZ_JBHUEE010000002.1"/>
</dbReference>
<comment type="caution">
    <text evidence="2">The sequence shown here is derived from an EMBL/GenBank/DDBJ whole genome shotgun (WGS) entry which is preliminary data.</text>
</comment>
<accession>A0ABW4L2L8</accession>
<feature type="domain" description="Sulphotransferase Stf0" evidence="1">
    <location>
        <begin position="17"/>
        <end position="229"/>
    </location>
</feature>
<evidence type="ECO:0000259" key="1">
    <source>
        <dbReference type="Pfam" id="PF09037"/>
    </source>
</evidence>
<name>A0ABW4L2L8_9MICO</name>
<evidence type="ECO:0000313" key="3">
    <source>
        <dbReference type="Proteomes" id="UP001597277"/>
    </source>
</evidence>
<keyword evidence="3" id="KW-1185">Reference proteome</keyword>
<dbReference type="InterPro" id="IPR027417">
    <property type="entry name" value="P-loop_NTPase"/>
</dbReference>
<organism evidence="2 3">
    <name type="scientific">Georgenia deserti</name>
    <dbReference type="NCBI Taxonomy" id="2093781"/>
    <lineage>
        <taxon>Bacteria</taxon>
        <taxon>Bacillati</taxon>
        <taxon>Actinomycetota</taxon>
        <taxon>Actinomycetes</taxon>
        <taxon>Micrococcales</taxon>
        <taxon>Bogoriellaceae</taxon>
        <taxon>Georgenia</taxon>
    </lineage>
</organism>
<dbReference type="Gene3D" id="3.40.50.300">
    <property type="entry name" value="P-loop containing nucleotide triphosphate hydrolases"/>
    <property type="match status" value="1"/>
</dbReference>
<dbReference type="SUPFAM" id="SSF52540">
    <property type="entry name" value="P-loop containing nucleoside triphosphate hydrolases"/>
    <property type="match status" value="1"/>
</dbReference>
<gene>
    <name evidence="2" type="ORF">ACFSE6_06000</name>
</gene>
<sequence>MNERFDTSTGGARELVLILSTPRSGSTFLCDQLRMRAGFVPHEYFEPKYCLPYLAARWDCLDDGELNVRRYAQSLRRHRVGRSGRLGINVQGSQLPLFGEFFDQFEDLAIRVIRVRRGDRLGQAISFAIAEQTRGWSRHFAKTGQPTYNYEHIARKVDDLAKQELVIDAFLNKHGLESVAVQYEELVSDPTPIISGALGEAIVPEVGEAALIAKQRGTVNDEWRERYEAESLTLTERYARQTEPASVPRRLVSRARRELRRALRSSGGRRR</sequence>
<dbReference type="EMBL" id="JBHUEE010000002">
    <property type="protein sequence ID" value="MFD1717377.1"/>
    <property type="molecule type" value="Genomic_DNA"/>
</dbReference>
<evidence type="ECO:0000313" key="2">
    <source>
        <dbReference type="EMBL" id="MFD1717377.1"/>
    </source>
</evidence>
<protein>
    <submittedName>
        <fullName evidence="2">Stf0 family sulfotransferase</fullName>
    </submittedName>
</protein>
<dbReference type="InterPro" id="IPR024628">
    <property type="entry name" value="Sulfotransferase_Stf0_dom"/>
</dbReference>
<dbReference type="Proteomes" id="UP001597277">
    <property type="component" value="Unassembled WGS sequence"/>
</dbReference>
<reference evidence="3" key="1">
    <citation type="journal article" date="2019" name="Int. J. Syst. Evol. Microbiol.">
        <title>The Global Catalogue of Microorganisms (GCM) 10K type strain sequencing project: providing services to taxonomists for standard genome sequencing and annotation.</title>
        <authorList>
            <consortium name="The Broad Institute Genomics Platform"/>
            <consortium name="The Broad Institute Genome Sequencing Center for Infectious Disease"/>
            <person name="Wu L."/>
            <person name="Ma J."/>
        </authorList>
    </citation>
    <scope>NUCLEOTIDE SEQUENCE [LARGE SCALE GENOMIC DNA]</scope>
    <source>
        <strain evidence="3">JCM 17130</strain>
    </source>
</reference>